<dbReference type="GO" id="GO:0003677">
    <property type="term" value="F:DNA binding"/>
    <property type="evidence" value="ECO:0007669"/>
    <property type="project" value="InterPro"/>
</dbReference>
<dbReference type="InterPro" id="IPR036768">
    <property type="entry name" value="PolIII_chi_sf"/>
</dbReference>
<proteinExistence type="predicted"/>
<dbReference type="EMBL" id="APKE01000033">
    <property type="protein sequence ID" value="KAF0674934.1"/>
    <property type="molecule type" value="Genomic_DNA"/>
</dbReference>
<sequence length="153" mass="16635">MGAVYFYHLTERPLEATLPMLIGKARQAGWRVMVRGANPRRLEWLDEKLWTMEPESFLAHGMAGGPHDAAQPVLLGTGAERPNGAQCVMAIEGAEVTAEEVAALERVCVLFDGGDPAALDAARGQWRSLTRAGAAAQYWAEEDGRWSKRAESG</sequence>
<dbReference type="GO" id="GO:0006260">
    <property type="term" value="P:DNA replication"/>
    <property type="evidence" value="ECO:0007669"/>
    <property type="project" value="InterPro"/>
</dbReference>
<dbReference type="GO" id="GO:0032298">
    <property type="term" value="P:positive regulation of DNA-templated DNA replication initiation"/>
    <property type="evidence" value="ECO:0007669"/>
    <property type="project" value="TreeGrafter"/>
</dbReference>
<dbReference type="PANTHER" id="PTHR38767">
    <property type="entry name" value="DNA POLYMERASE III SUBUNIT CHI"/>
    <property type="match status" value="1"/>
</dbReference>
<organism evidence="1 2">
    <name type="scientific">Profundibacterium mesophilum KAUST100406-0324</name>
    <dbReference type="NCBI Taxonomy" id="1037889"/>
    <lineage>
        <taxon>Bacteria</taxon>
        <taxon>Pseudomonadati</taxon>
        <taxon>Pseudomonadota</taxon>
        <taxon>Alphaproteobacteria</taxon>
        <taxon>Rhodobacterales</taxon>
        <taxon>Roseobacteraceae</taxon>
        <taxon>Profundibacterium</taxon>
    </lineage>
</organism>
<dbReference type="OrthoDB" id="9795973at2"/>
<dbReference type="SUPFAM" id="SSF102400">
    <property type="entry name" value="DNA polymerase III chi subunit"/>
    <property type="match status" value="1"/>
</dbReference>
<comment type="caution">
    <text evidence="1">The sequence shown here is derived from an EMBL/GenBank/DDBJ whole genome shotgun (WGS) entry which is preliminary data.</text>
</comment>
<dbReference type="GO" id="GO:0003887">
    <property type="term" value="F:DNA-directed DNA polymerase activity"/>
    <property type="evidence" value="ECO:0007669"/>
    <property type="project" value="UniProtKB-EC"/>
</dbReference>
<reference evidence="1" key="1">
    <citation type="submission" date="2013-03" db="EMBL/GenBank/DDBJ databases">
        <title>Genome Sequence of the Profundibacterium mesophilum strain KAUST100406-0324T from Red Sea, a novel genus in the family Rhodobacteraceae.</title>
        <authorList>
            <person name="Essack M."/>
            <person name="Alam I."/>
            <person name="Lafi F."/>
            <person name="Alawi W."/>
            <person name="Kamanu F."/>
            <person name="Al-Suwailem A."/>
            <person name="Lee O.O."/>
            <person name="Xu Y."/>
            <person name="Bajic V."/>
            <person name="Qian P.-Y."/>
            <person name="Archer J."/>
        </authorList>
    </citation>
    <scope>NUCLEOTIDE SEQUENCE</scope>
    <source>
        <strain evidence="1">KAUST100406-0324</strain>
    </source>
</reference>
<gene>
    <name evidence="1" type="primary">holC</name>
    <name evidence="1" type="ORF">PMES_02642</name>
</gene>
<dbReference type="Pfam" id="PF04364">
    <property type="entry name" value="DNA_pol3_chi"/>
    <property type="match status" value="1"/>
</dbReference>
<dbReference type="PANTHER" id="PTHR38767:SF1">
    <property type="entry name" value="DNA POLYMERASE III SUBUNIT CHI"/>
    <property type="match status" value="1"/>
</dbReference>
<protein>
    <submittedName>
        <fullName evidence="1">DNA polymerase III subunit chi</fullName>
        <ecNumber evidence="1">2.7.7.7</ecNumber>
    </submittedName>
</protein>
<dbReference type="AlphaFoldDB" id="A0A921NUC8"/>
<keyword evidence="1" id="KW-0548">Nucleotidyltransferase</keyword>
<dbReference type="EC" id="2.7.7.7" evidence="1"/>
<dbReference type="NCBIfam" id="NF004347">
    <property type="entry name" value="PRK05728.1-4"/>
    <property type="match status" value="1"/>
</dbReference>
<name>A0A921NUC8_9RHOB</name>
<dbReference type="InterPro" id="IPR007459">
    <property type="entry name" value="DNA_pol3_chi"/>
</dbReference>
<dbReference type="Gene3D" id="3.40.50.10110">
    <property type="entry name" value="DNA polymerase III subunit chi"/>
    <property type="match status" value="1"/>
</dbReference>
<dbReference type="Proteomes" id="UP000698242">
    <property type="component" value="Unassembled WGS sequence"/>
</dbReference>
<accession>A0A921NUC8</accession>
<evidence type="ECO:0000313" key="1">
    <source>
        <dbReference type="EMBL" id="KAF0674934.1"/>
    </source>
</evidence>
<keyword evidence="2" id="KW-1185">Reference proteome</keyword>
<dbReference type="RefSeq" id="WP_159966165.1">
    <property type="nucleotide sequence ID" value="NZ_APKE01000033.1"/>
</dbReference>
<keyword evidence="1" id="KW-0808">Transferase</keyword>
<evidence type="ECO:0000313" key="2">
    <source>
        <dbReference type="Proteomes" id="UP000698242"/>
    </source>
</evidence>